<accession>A0AAD2FMK3</accession>
<gene>
    <name evidence="2" type="ORF">CYCCA115_LOCUS10203</name>
</gene>
<dbReference type="Proteomes" id="UP001295423">
    <property type="component" value="Unassembled WGS sequence"/>
</dbReference>
<keyword evidence="3" id="KW-1185">Reference proteome</keyword>
<comment type="caution">
    <text evidence="2">The sequence shown here is derived from an EMBL/GenBank/DDBJ whole genome shotgun (WGS) entry which is preliminary data.</text>
</comment>
<name>A0AAD2FMK3_9STRA</name>
<proteinExistence type="predicted"/>
<reference evidence="2" key="1">
    <citation type="submission" date="2023-08" db="EMBL/GenBank/DDBJ databases">
        <authorList>
            <person name="Audoor S."/>
            <person name="Bilcke G."/>
        </authorList>
    </citation>
    <scope>NUCLEOTIDE SEQUENCE</scope>
</reference>
<sequence>MNSTTPATDCNNTSTSNGPSVGQQSVMSATSFPWPAHTAFPFETLLLDNDEDDSVSSSGRLFAILDEAIKIVTSDDLPSHETRNHDDELRQ</sequence>
<evidence type="ECO:0000256" key="1">
    <source>
        <dbReference type="SAM" id="MobiDB-lite"/>
    </source>
</evidence>
<feature type="region of interest" description="Disordered" evidence="1">
    <location>
        <begin position="1"/>
        <end position="28"/>
    </location>
</feature>
<dbReference type="EMBL" id="CAKOGP040001557">
    <property type="protein sequence ID" value="CAJ1946062.1"/>
    <property type="molecule type" value="Genomic_DNA"/>
</dbReference>
<evidence type="ECO:0000313" key="2">
    <source>
        <dbReference type="EMBL" id="CAJ1946062.1"/>
    </source>
</evidence>
<protein>
    <submittedName>
        <fullName evidence="2">Uncharacterized protein</fullName>
    </submittedName>
</protein>
<dbReference type="AlphaFoldDB" id="A0AAD2FMK3"/>
<organism evidence="2 3">
    <name type="scientific">Cylindrotheca closterium</name>
    <dbReference type="NCBI Taxonomy" id="2856"/>
    <lineage>
        <taxon>Eukaryota</taxon>
        <taxon>Sar</taxon>
        <taxon>Stramenopiles</taxon>
        <taxon>Ochrophyta</taxon>
        <taxon>Bacillariophyta</taxon>
        <taxon>Bacillariophyceae</taxon>
        <taxon>Bacillariophycidae</taxon>
        <taxon>Bacillariales</taxon>
        <taxon>Bacillariaceae</taxon>
        <taxon>Cylindrotheca</taxon>
    </lineage>
</organism>
<evidence type="ECO:0000313" key="3">
    <source>
        <dbReference type="Proteomes" id="UP001295423"/>
    </source>
</evidence>